<dbReference type="EMBL" id="CZCU02000136">
    <property type="protein sequence ID" value="VXD18308.1"/>
    <property type="molecule type" value="Genomic_DNA"/>
</dbReference>
<evidence type="ECO:0000313" key="5">
    <source>
        <dbReference type="Proteomes" id="UP000184550"/>
    </source>
</evidence>
<feature type="compositionally biased region" description="Polar residues" evidence="2">
    <location>
        <begin position="1"/>
        <end position="12"/>
    </location>
</feature>
<name>A0A7Z9BQK6_9CYAN</name>
<dbReference type="PANTHER" id="PTHR33352:SF2">
    <property type="entry name" value="SLL0995 PROTEIN"/>
    <property type="match status" value="1"/>
</dbReference>
<dbReference type="AlphaFoldDB" id="A0A7Z9BQK6"/>
<dbReference type="Pfam" id="PF05685">
    <property type="entry name" value="Uma2"/>
    <property type="match status" value="1"/>
</dbReference>
<dbReference type="Gene3D" id="3.90.1570.10">
    <property type="entry name" value="tt1808, chain A"/>
    <property type="match status" value="1"/>
</dbReference>
<dbReference type="InterPro" id="IPR008538">
    <property type="entry name" value="Uma2"/>
</dbReference>
<evidence type="ECO:0000256" key="2">
    <source>
        <dbReference type="SAM" id="MobiDB-lite"/>
    </source>
</evidence>
<evidence type="ECO:0000259" key="3">
    <source>
        <dbReference type="Pfam" id="PF05685"/>
    </source>
</evidence>
<reference evidence="4" key="1">
    <citation type="submission" date="2019-10" db="EMBL/GenBank/DDBJ databases">
        <authorList>
            <consortium name="Genoscope - CEA"/>
            <person name="William W."/>
        </authorList>
    </citation>
    <scope>NUCLEOTIDE SEQUENCE [LARGE SCALE GENOMIC DNA]</scope>
    <source>
        <strain evidence="4">BBR_PRJEB10992</strain>
    </source>
</reference>
<dbReference type="SUPFAM" id="SSF52980">
    <property type="entry name" value="Restriction endonuclease-like"/>
    <property type="match status" value="1"/>
</dbReference>
<feature type="region of interest" description="Disordered" evidence="2">
    <location>
        <begin position="1"/>
        <end position="22"/>
    </location>
</feature>
<feature type="coiled-coil region" evidence="1">
    <location>
        <begin position="185"/>
        <end position="226"/>
    </location>
</feature>
<dbReference type="InterPro" id="IPR011335">
    <property type="entry name" value="Restrct_endonuc-II-like"/>
</dbReference>
<evidence type="ECO:0000313" key="4">
    <source>
        <dbReference type="EMBL" id="VXD18308.1"/>
    </source>
</evidence>
<dbReference type="Proteomes" id="UP000184550">
    <property type="component" value="Unassembled WGS sequence"/>
</dbReference>
<keyword evidence="5" id="KW-1185">Reference proteome</keyword>
<dbReference type="CDD" id="cd06260">
    <property type="entry name" value="DUF820-like"/>
    <property type="match status" value="1"/>
</dbReference>
<accession>A0A7Z9BQK6</accession>
<dbReference type="InterPro" id="IPR012296">
    <property type="entry name" value="Nuclease_put_TT1808"/>
</dbReference>
<gene>
    <name evidence="4" type="ORF">PL8927_600347</name>
</gene>
<sequence length="231" mass="26939">MLQQLQPQNQTPIVYPDSDGQPMSDNTLQFQWIVTIKENLELLFADNSNVFVAGDLLWYPVEGNNTIRRAPDTMVVFGRPKGYRGSYKQWQEDNIPPQVVFEILSPGNRIKEMAAKLQFYQQYGVEEYYLYDPEKVDFAGWQKIDGQLTIIDEIQGWVSPRLGVRFEMAQELQIFTPTGERFLTFVELGQIKQKMEQELQQERRRAEQAEARLKELEERLKSLGVDPNLSE</sequence>
<protein>
    <recommendedName>
        <fullName evidence="3">Putative restriction endonuclease domain-containing protein</fullName>
    </recommendedName>
</protein>
<proteinExistence type="predicted"/>
<evidence type="ECO:0000256" key="1">
    <source>
        <dbReference type="SAM" id="Coils"/>
    </source>
</evidence>
<comment type="caution">
    <text evidence="4">The sequence shown here is derived from an EMBL/GenBank/DDBJ whole genome shotgun (WGS) entry which is preliminary data.</text>
</comment>
<dbReference type="RefSeq" id="WP_083621869.1">
    <property type="nucleotide sequence ID" value="NZ_LR734869.1"/>
</dbReference>
<keyword evidence="1" id="KW-0175">Coiled coil</keyword>
<dbReference type="OrthoDB" id="483276at2"/>
<feature type="domain" description="Putative restriction endonuclease" evidence="3">
    <location>
        <begin position="43"/>
        <end position="148"/>
    </location>
</feature>
<organism evidence="4 5">
    <name type="scientific">Planktothrix serta PCC 8927</name>
    <dbReference type="NCBI Taxonomy" id="671068"/>
    <lineage>
        <taxon>Bacteria</taxon>
        <taxon>Bacillati</taxon>
        <taxon>Cyanobacteriota</taxon>
        <taxon>Cyanophyceae</taxon>
        <taxon>Oscillatoriophycideae</taxon>
        <taxon>Oscillatoriales</taxon>
        <taxon>Microcoleaceae</taxon>
        <taxon>Planktothrix</taxon>
    </lineage>
</organism>
<dbReference type="PANTHER" id="PTHR33352">
    <property type="entry name" value="SLR1095 PROTEIN"/>
    <property type="match status" value="1"/>
</dbReference>